<feature type="signal peptide" evidence="1">
    <location>
        <begin position="1"/>
        <end position="23"/>
    </location>
</feature>
<reference evidence="2 3" key="1">
    <citation type="submission" date="2016-10" db="EMBL/GenBank/DDBJ databases">
        <authorList>
            <person name="de Groot N.N."/>
        </authorList>
    </citation>
    <scope>NUCLEOTIDE SEQUENCE [LARGE SCALE GENOMIC DNA]</scope>
    <source>
        <strain evidence="2 3">47C3B</strain>
    </source>
</reference>
<sequence>MKHIKIIALSFLFTGLALTQVKAQFLAGFFSQQSNKEKIMAEQIADLQIYEQALTKGYGIAQKGLNTAQDLKNGMFGLHSAYFNSLEQVNPVVSNDPNGKAILDLQQQLISRFTAEISWQQQQKLLQTNELAYLQSVYDNLLKEDKKDVDELTLVLTPGKMQLTDQQRLDRLDRLYASVKDKYAFAGDFTGKCRKLALGRQQAIQEKEQLKKLYGVQ</sequence>
<dbReference type="STRING" id="1391627.SAMN05216464_11852"/>
<dbReference type="Proteomes" id="UP000199072">
    <property type="component" value="Unassembled WGS sequence"/>
</dbReference>
<dbReference type="OrthoDB" id="673795at2"/>
<keyword evidence="1" id="KW-0732">Signal</keyword>
<gene>
    <name evidence="2" type="ORF">SAMN05216464_11852</name>
</gene>
<evidence type="ECO:0000313" key="2">
    <source>
        <dbReference type="EMBL" id="SDF44943.1"/>
    </source>
</evidence>
<feature type="chain" id="PRO_5011608950" evidence="1">
    <location>
        <begin position="24"/>
        <end position="217"/>
    </location>
</feature>
<dbReference type="EMBL" id="FNAI01000018">
    <property type="protein sequence ID" value="SDF44943.1"/>
    <property type="molecule type" value="Genomic_DNA"/>
</dbReference>
<evidence type="ECO:0000256" key="1">
    <source>
        <dbReference type="SAM" id="SignalP"/>
    </source>
</evidence>
<protein>
    <submittedName>
        <fullName evidence="2">Uncharacterized protein</fullName>
    </submittedName>
</protein>
<dbReference type="RefSeq" id="WP_091155480.1">
    <property type="nucleotide sequence ID" value="NZ_FNAI01000018.1"/>
</dbReference>
<evidence type="ECO:0000313" key="3">
    <source>
        <dbReference type="Proteomes" id="UP000199072"/>
    </source>
</evidence>
<name>A0A1G7L664_9SPHI</name>
<keyword evidence="3" id="KW-1185">Reference proteome</keyword>
<organism evidence="2 3">
    <name type="scientific">Mucilaginibacter pineti</name>
    <dbReference type="NCBI Taxonomy" id="1391627"/>
    <lineage>
        <taxon>Bacteria</taxon>
        <taxon>Pseudomonadati</taxon>
        <taxon>Bacteroidota</taxon>
        <taxon>Sphingobacteriia</taxon>
        <taxon>Sphingobacteriales</taxon>
        <taxon>Sphingobacteriaceae</taxon>
        <taxon>Mucilaginibacter</taxon>
    </lineage>
</organism>
<accession>A0A1G7L664</accession>
<dbReference type="AlphaFoldDB" id="A0A1G7L664"/>
<proteinExistence type="predicted"/>